<reference evidence="2" key="1">
    <citation type="journal article" date="2021" name="bioRxiv">
        <title>Whole Genome Assembly and Annotation of Northern Wild Rice, Zizania palustris L., Supports a Whole Genome Duplication in the Zizania Genus.</title>
        <authorList>
            <person name="Haas M."/>
            <person name="Kono T."/>
            <person name="Macchietto M."/>
            <person name="Millas R."/>
            <person name="McGilp L."/>
            <person name="Shao M."/>
            <person name="Duquette J."/>
            <person name="Hirsch C.N."/>
            <person name="Kimball J."/>
        </authorList>
    </citation>
    <scope>NUCLEOTIDE SEQUENCE</scope>
    <source>
        <tissue evidence="2">Fresh leaf tissue</tissue>
    </source>
</reference>
<evidence type="ECO:0000313" key="2">
    <source>
        <dbReference type="EMBL" id="KAG8056053.1"/>
    </source>
</evidence>
<dbReference type="AlphaFoldDB" id="A0A8J5RRY0"/>
<feature type="compositionally biased region" description="Basic and acidic residues" evidence="1">
    <location>
        <begin position="1"/>
        <end position="18"/>
    </location>
</feature>
<reference evidence="2" key="2">
    <citation type="submission" date="2021-02" db="EMBL/GenBank/DDBJ databases">
        <authorList>
            <person name="Kimball J.A."/>
            <person name="Haas M.W."/>
            <person name="Macchietto M."/>
            <person name="Kono T."/>
            <person name="Duquette J."/>
            <person name="Shao M."/>
        </authorList>
    </citation>
    <scope>NUCLEOTIDE SEQUENCE</scope>
    <source>
        <tissue evidence="2">Fresh leaf tissue</tissue>
    </source>
</reference>
<dbReference type="Proteomes" id="UP000729402">
    <property type="component" value="Unassembled WGS sequence"/>
</dbReference>
<gene>
    <name evidence="2" type="ORF">GUJ93_ZPchr0001g33189</name>
</gene>
<evidence type="ECO:0000313" key="3">
    <source>
        <dbReference type="Proteomes" id="UP000729402"/>
    </source>
</evidence>
<dbReference type="EMBL" id="JAAALK010000288">
    <property type="protein sequence ID" value="KAG8056053.1"/>
    <property type="molecule type" value="Genomic_DNA"/>
</dbReference>
<feature type="region of interest" description="Disordered" evidence="1">
    <location>
        <begin position="1"/>
        <end position="81"/>
    </location>
</feature>
<organism evidence="2 3">
    <name type="scientific">Zizania palustris</name>
    <name type="common">Northern wild rice</name>
    <dbReference type="NCBI Taxonomy" id="103762"/>
    <lineage>
        <taxon>Eukaryota</taxon>
        <taxon>Viridiplantae</taxon>
        <taxon>Streptophyta</taxon>
        <taxon>Embryophyta</taxon>
        <taxon>Tracheophyta</taxon>
        <taxon>Spermatophyta</taxon>
        <taxon>Magnoliopsida</taxon>
        <taxon>Liliopsida</taxon>
        <taxon>Poales</taxon>
        <taxon>Poaceae</taxon>
        <taxon>BOP clade</taxon>
        <taxon>Oryzoideae</taxon>
        <taxon>Oryzeae</taxon>
        <taxon>Zizaniinae</taxon>
        <taxon>Zizania</taxon>
    </lineage>
</organism>
<proteinExistence type="predicted"/>
<protein>
    <submittedName>
        <fullName evidence="2">Uncharacterized protein</fullName>
    </submittedName>
</protein>
<keyword evidence="3" id="KW-1185">Reference proteome</keyword>
<evidence type="ECO:0000256" key="1">
    <source>
        <dbReference type="SAM" id="MobiDB-lite"/>
    </source>
</evidence>
<name>A0A8J5RRY0_ZIZPA</name>
<comment type="caution">
    <text evidence="2">The sequence shown here is derived from an EMBL/GenBank/DDBJ whole genome shotgun (WGS) entry which is preliminary data.</text>
</comment>
<sequence>MRGEEGGAKDDKRHDLMRALKATKRAPHLSPSYASSLGATRPRPRTRPAYVPAAWPPAGPCLAPRDAGTQAGRDDDEDCGFAPEKGAACRRDGGRTAGGLHAAPSARTDGDVMLLCVVLYVRTHAQGD</sequence>
<accession>A0A8J5RRY0</accession>